<dbReference type="Gene3D" id="3.10.450.530">
    <property type="entry name" value="Ribonuclease toxin, BrnT, of type II toxin-antitoxin system"/>
    <property type="match status" value="1"/>
</dbReference>
<evidence type="ECO:0000313" key="1">
    <source>
        <dbReference type="EMBL" id="SDZ74882.1"/>
    </source>
</evidence>
<name>A0A1H3VLA1_9GAMM</name>
<reference evidence="1 2" key="1">
    <citation type="submission" date="2016-10" db="EMBL/GenBank/DDBJ databases">
        <authorList>
            <person name="de Groot N.N."/>
        </authorList>
    </citation>
    <scope>NUCLEOTIDE SEQUENCE [LARGE SCALE GENOMIC DNA]</scope>
    <source>
        <strain evidence="1 2">DSM 21228</strain>
    </source>
</reference>
<keyword evidence="2" id="KW-1185">Reference proteome</keyword>
<dbReference type="InterPro" id="IPR038573">
    <property type="entry name" value="BrnT_sf"/>
</dbReference>
<evidence type="ECO:0000313" key="2">
    <source>
        <dbReference type="Proteomes" id="UP000199397"/>
    </source>
</evidence>
<dbReference type="RefSeq" id="WP_093064332.1">
    <property type="nucleotide sequence ID" value="NZ_FNQP01000001.1"/>
</dbReference>
<gene>
    <name evidence="1" type="ORF">SAMN05660964_00121</name>
</gene>
<sequence length="89" mass="10365">MNVTCDPKKDALNIRNHQISLNEAKRLEWDTFVAGEDTRFAYGERRMVGFGYIGLTLYCLVYVEIDDENWRAISLRTATKREINDYAKA</sequence>
<dbReference type="EMBL" id="FNQP01000001">
    <property type="protein sequence ID" value="SDZ74882.1"/>
    <property type="molecule type" value="Genomic_DNA"/>
</dbReference>
<dbReference type="Pfam" id="PF04365">
    <property type="entry name" value="BrnT_toxin"/>
    <property type="match status" value="1"/>
</dbReference>
<dbReference type="STRING" id="525918.SAMN05660964_00121"/>
<proteinExistence type="predicted"/>
<dbReference type="OrthoDB" id="9802417at2"/>
<accession>A0A1H3VLA1</accession>
<dbReference type="InterPro" id="IPR007460">
    <property type="entry name" value="BrnT_toxin"/>
</dbReference>
<dbReference type="AlphaFoldDB" id="A0A1H3VLA1"/>
<organism evidence="1 2">
    <name type="scientific">Thiothrix caldifontis</name>
    <dbReference type="NCBI Taxonomy" id="525918"/>
    <lineage>
        <taxon>Bacteria</taxon>
        <taxon>Pseudomonadati</taxon>
        <taxon>Pseudomonadota</taxon>
        <taxon>Gammaproteobacteria</taxon>
        <taxon>Thiotrichales</taxon>
        <taxon>Thiotrichaceae</taxon>
        <taxon>Thiothrix</taxon>
    </lineage>
</organism>
<dbReference type="Proteomes" id="UP000199397">
    <property type="component" value="Unassembled WGS sequence"/>
</dbReference>
<protein>
    <submittedName>
        <fullName evidence="1">Uncharacterized protein</fullName>
    </submittedName>
</protein>